<dbReference type="PIRSF" id="PIRSF009320">
    <property type="entry name" value="Nuc_binding_HP_1000"/>
    <property type="match status" value="1"/>
</dbReference>
<sequence length="268" mass="28189">MRQEDHVTTPRIIAIANQKGGVGKTTTAINLGAALAELGQDVTVIDLDPQGNASTGLGIAAEQRTPNSYDLLIGDAAFAAARRPTDHAHLSIVPATADLASAELDIASRARRTHLLAAALKGPPGIVLIDCPPALGLLTLNAMVAADSLIVPLQAEFYALEGLSQLMLTVREVRATANPDLRIEGVLLTMSDSRLNLSQQVEADVRNTLGPLVFETVVPRNIRVSESPSHALPVIHYDPASKGSAAYRALAQEIVNAPGTRQRKSANG</sequence>
<evidence type="ECO:0000256" key="1">
    <source>
        <dbReference type="ARBA" id="ARBA00057242"/>
    </source>
</evidence>
<dbReference type="PANTHER" id="PTHR13696:SF52">
    <property type="entry name" value="PARA FAMILY PROTEIN CT_582"/>
    <property type="match status" value="1"/>
</dbReference>
<evidence type="ECO:0000313" key="4">
    <source>
        <dbReference type="EMBL" id="KGJ09469.1"/>
    </source>
</evidence>
<dbReference type="OrthoDB" id="9815116at2"/>
<accession>A0A099FG02</accession>
<comment type="caution">
    <text evidence="4">The sequence shown here is derived from an EMBL/GenBank/DDBJ whole genome shotgun (WGS) entry which is preliminary data.</text>
</comment>
<evidence type="ECO:0000313" key="5">
    <source>
        <dbReference type="Proteomes" id="UP000029917"/>
    </source>
</evidence>
<reference evidence="4 5" key="1">
    <citation type="submission" date="2014-09" db="EMBL/GenBank/DDBJ databases">
        <authorList>
            <person name="McGinnis J.M."/>
            <person name="Wolfgang W.J."/>
        </authorList>
    </citation>
    <scope>NUCLEOTIDE SEQUENCE [LARGE SCALE GENOMIC DNA]</scope>
    <source>
        <strain evidence="4 5">HAMBI 3106</strain>
    </source>
</reference>
<dbReference type="FunFam" id="3.40.50.300:FF:000285">
    <property type="entry name" value="Sporulation initiation inhibitor Soj"/>
    <property type="match status" value="1"/>
</dbReference>
<keyword evidence="5" id="KW-1185">Reference proteome</keyword>
<dbReference type="RefSeq" id="WP_036716269.1">
    <property type="nucleotide sequence ID" value="NZ_JRKS01000002.1"/>
</dbReference>
<dbReference type="InterPro" id="IPR027417">
    <property type="entry name" value="P-loop_NTPase"/>
</dbReference>
<dbReference type="Proteomes" id="UP000029917">
    <property type="component" value="Unassembled WGS sequence"/>
</dbReference>
<organism evidence="4 5">
    <name type="scientific">Paracoccus sphaerophysae</name>
    <dbReference type="NCBI Taxonomy" id="690417"/>
    <lineage>
        <taxon>Bacteria</taxon>
        <taxon>Pseudomonadati</taxon>
        <taxon>Pseudomonadota</taxon>
        <taxon>Alphaproteobacteria</taxon>
        <taxon>Rhodobacterales</taxon>
        <taxon>Paracoccaceae</taxon>
        <taxon>Paracoccus</taxon>
    </lineage>
</organism>
<dbReference type="EMBL" id="JRKS01000002">
    <property type="protein sequence ID" value="KGJ09469.1"/>
    <property type="molecule type" value="Genomic_DNA"/>
</dbReference>
<protein>
    <recommendedName>
        <fullName evidence="2">Chromosome partitioning protein ParA</fullName>
    </recommendedName>
</protein>
<gene>
    <name evidence="4" type="ORF">IC63_01520</name>
</gene>
<evidence type="ECO:0000259" key="3">
    <source>
        <dbReference type="Pfam" id="PF13614"/>
    </source>
</evidence>
<dbReference type="Gene3D" id="3.40.50.300">
    <property type="entry name" value="P-loop containing nucleotide triphosphate hydrolases"/>
    <property type="match status" value="1"/>
</dbReference>
<dbReference type="InterPro" id="IPR025669">
    <property type="entry name" value="AAA_dom"/>
</dbReference>
<comment type="function">
    <text evidence="1">Involved in chromosome partition. Localize to both poles of the predivisional cell following completion of DNA replication.</text>
</comment>
<proteinExistence type="predicted"/>
<dbReference type="STRING" id="690417.IC63_01520"/>
<reference evidence="4 5" key="2">
    <citation type="submission" date="2014-10" db="EMBL/GenBank/DDBJ databases">
        <title>Paracoccus sanguinis sp. nov., isolated from clinical specimens of New York State patients.</title>
        <authorList>
            <person name="Mingle L.A."/>
            <person name="Cole J.A."/>
            <person name="Lapierre P."/>
            <person name="Musser K.A."/>
        </authorList>
    </citation>
    <scope>NUCLEOTIDE SEQUENCE [LARGE SCALE GENOMIC DNA]</scope>
    <source>
        <strain evidence="4 5">HAMBI 3106</strain>
    </source>
</reference>
<dbReference type="Pfam" id="PF13614">
    <property type="entry name" value="AAA_31"/>
    <property type="match status" value="1"/>
</dbReference>
<dbReference type="AlphaFoldDB" id="A0A099FG02"/>
<dbReference type="CDD" id="cd02042">
    <property type="entry name" value="ParAB_family"/>
    <property type="match status" value="1"/>
</dbReference>
<evidence type="ECO:0000256" key="2">
    <source>
        <dbReference type="ARBA" id="ARBA00074747"/>
    </source>
</evidence>
<feature type="domain" description="AAA" evidence="3">
    <location>
        <begin position="11"/>
        <end position="183"/>
    </location>
</feature>
<name>A0A099FG02_9RHOB</name>
<dbReference type="PANTHER" id="PTHR13696">
    <property type="entry name" value="P-LOOP CONTAINING NUCLEOSIDE TRIPHOSPHATE HYDROLASE"/>
    <property type="match status" value="1"/>
</dbReference>
<dbReference type="SUPFAM" id="SSF52540">
    <property type="entry name" value="P-loop containing nucleoside triphosphate hydrolases"/>
    <property type="match status" value="1"/>
</dbReference>
<dbReference type="InterPro" id="IPR050678">
    <property type="entry name" value="DNA_Partitioning_ATPase"/>
</dbReference>